<organism evidence="9 10">
    <name type="scientific">Penicillium solitum</name>
    <dbReference type="NCBI Taxonomy" id="60172"/>
    <lineage>
        <taxon>Eukaryota</taxon>
        <taxon>Fungi</taxon>
        <taxon>Dikarya</taxon>
        <taxon>Ascomycota</taxon>
        <taxon>Pezizomycotina</taxon>
        <taxon>Eurotiomycetes</taxon>
        <taxon>Eurotiomycetidae</taxon>
        <taxon>Eurotiales</taxon>
        <taxon>Aspergillaceae</taxon>
        <taxon>Penicillium</taxon>
    </lineage>
</organism>
<proteinExistence type="predicted"/>
<dbReference type="GO" id="GO:0000981">
    <property type="term" value="F:DNA-binding transcription factor activity, RNA polymerase II-specific"/>
    <property type="evidence" value="ECO:0007669"/>
    <property type="project" value="InterPro"/>
</dbReference>
<evidence type="ECO:0000256" key="1">
    <source>
        <dbReference type="ARBA" id="ARBA00022723"/>
    </source>
</evidence>
<accession>A0A1V6QYF0</accession>
<sequence>MPSTPPPIAEIPISPYSSTADMHGQVPFRKKSKTGCKTCKIRRVKCDEGRPACRRCVSTSRVCDGYGIWGGGGTPYGQPQSNQALSVYCTPVPAGNLGHEEQLCFDWLIKRTARKFAGLFPSDFWESLIFQASAQEPAARHAIIALASTHRFQQRYVTGLNKYDVERFTLQQYNKAIQHLRTNTTNNSYSLRVALITCMLFITLEYMRGQYQMGCAHLQYGMKLLSDISATRSPSSMVPTILPPEEDFAYNALVDAYSRLGIQSAMFGHVPSHMYLVTTDPQIASLPYTFTSLLEARRSLDDLLNRVHCLKNHYHDHHASQTPTSNQQMLNTQSKILADLYLWRKTYTVSVAHLETNKISGKDQTGYLLLRVHHEMATMMASACLLPDEAESELIFDGFDEKFIRIMTGFLDIWKSWSATAFHGNDLSKIASASDEVKATFQNFKEVSDMNTILEASLLDLLEKSSIVNYYMQSLDCTRNGFTVEMGYIPPVYYTAIKCRVPRIRRQAVRALRAAPHREGLWNGSLLADVVEEIIKVEEGDFYAGDICVNSSVGYILPRNEDLLVPKVPAEARVSDVRVLLPDDVGGHTYVTYRRRVGGEWVTFKQKIGT</sequence>
<gene>
    <name evidence="9" type="ORF">PENSOL_c028G02544</name>
</gene>
<dbReference type="PROSITE" id="PS50048">
    <property type="entry name" value="ZN2_CY6_FUNGAL_2"/>
    <property type="match status" value="1"/>
</dbReference>
<protein>
    <recommendedName>
        <fullName evidence="8">Zn(2)-C6 fungal-type domain-containing protein</fullName>
    </recommendedName>
</protein>
<feature type="domain" description="Zn(2)-C6 fungal-type" evidence="8">
    <location>
        <begin position="35"/>
        <end position="63"/>
    </location>
</feature>
<dbReference type="EMBL" id="MDYO01000028">
    <property type="protein sequence ID" value="OQD94107.1"/>
    <property type="molecule type" value="Genomic_DNA"/>
</dbReference>
<keyword evidence="1" id="KW-0479">Metal-binding</keyword>
<keyword evidence="5" id="KW-0804">Transcription</keyword>
<reference evidence="10" key="1">
    <citation type="journal article" date="2017" name="Nat. Microbiol.">
        <title>Global analysis of biosynthetic gene clusters reveals vast potential of secondary metabolite production in Penicillium species.</title>
        <authorList>
            <person name="Nielsen J.C."/>
            <person name="Grijseels S."/>
            <person name="Prigent S."/>
            <person name="Ji B."/>
            <person name="Dainat J."/>
            <person name="Nielsen K.F."/>
            <person name="Frisvad J.C."/>
            <person name="Workman M."/>
            <person name="Nielsen J."/>
        </authorList>
    </citation>
    <scope>NUCLEOTIDE SEQUENCE [LARGE SCALE GENOMIC DNA]</scope>
    <source>
        <strain evidence="10">IBT 29525</strain>
    </source>
</reference>
<dbReference type="CDD" id="cd00067">
    <property type="entry name" value="GAL4"/>
    <property type="match status" value="1"/>
</dbReference>
<evidence type="ECO:0000259" key="8">
    <source>
        <dbReference type="PROSITE" id="PS50048"/>
    </source>
</evidence>
<evidence type="ECO:0000256" key="4">
    <source>
        <dbReference type="ARBA" id="ARBA00023125"/>
    </source>
</evidence>
<dbReference type="PANTHER" id="PTHR36206:SF16">
    <property type="entry name" value="TRANSCRIPTION FACTOR DOMAIN-CONTAINING PROTEIN-RELATED"/>
    <property type="match status" value="1"/>
</dbReference>
<dbReference type="Proteomes" id="UP000191612">
    <property type="component" value="Unassembled WGS sequence"/>
</dbReference>
<keyword evidence="6" id="KW-0539">Nucleus</keyword>
<dbReference type="STRING" id="60172.A0A1V6QYF0"/>
<dbReference type="InterPro" id="IPR052360">
    <property type="entry name" value="Transcr_Regulatory_Proteins"/>
</dbReference>
<dbReference type="AlphaFoldDB" id="A0A1V6QYF0"/>
<name>A0A1V6QYF0_9EURO</name>
<evidence type="ECO:0000313" key="9">
    <source>
        <dbReference type="EMBL" id="OQD94107.1"/>
    </source>
</evidence>
<evidence type="ECO:0000256" key="7">
    <source>
        <dbReference type="SAM" id="MobiDB-lite"/>
    </source>
</evidence>
<dbReference type="GO" id="GO:0003677">
    <property type="term" value="F:DNA binding"/>
    <property type="evidence" value="ECO:0007669"/>
    <property type="project" value="UniProtKB-KW"/>
</dbReference>
<dbReference type="PANTHER" id="PTHR36206">
    <property type="entry name" value="ASPERCRYPTIN BIOSYNTHESIS CLUSTER-SPECIFIC TRANSCRIPTION REGULATOR ATNN-RELATED"/>
    <property type="match status" value="1"/>
</dbReference>
<evidence type="ECO:0000256" key="2">
    <source>
        <dbReference type="ARBA" id="ARBA00022833"/>
    </source>
</evidence>
<dbReference type="InterPro" id="IPR036864">
    <property type="entry name" value="Zn2-C6_fun-type_DNA-bd_sf"/>
</dbReference>
<dbReference type="SUPFAM" id="SSF57701">
    <property type="entry name" value="Zn2/Cys6 DNA-binding domain"/>
    <property type="match status" value="1"/>
</dbReference>
<dbReference type="InterPro" id="IPR001138">
    <property type="entry name" value="Zn2Cys6_DnaBD"/>
</dbReference>
<evidence type="ECO:0000256" key="6">
    <source>
        <dbReference type="ARBA" id="ARBA00023242"/>
    </source>
</evidence>
<dbReference type="Gene3D" id="4.10.240.10">
    <property type="entry name" value="Zn(2)-C6 fungal-type DNA-binding domain"/>
    <property type="match status" value="1"/>
</dbReference>
<keyword evidence="10" id="KW-1185">Reference proteome</keyword>
<keyword evidence="3" id="KW-0805">Transcription regulation</keyword>
<comment type="caution">
    <text evidence="9">The sequence shown here is derived from an EMBL/GenBank/DDBJ whole genome shotgun (WGS) entry which is preliminary data.</text>
</comment>
<dbReference type="PROSITE" id="PS00463">
    <property type="entry name" value="ZN2_CY6_FUNGAL_1"/>
    <property type="match status" value="1"/>
</dbReference>
<evidence type="ECO:0000313" key="10">
    <source>
        <dbReference type="Proteomes" id="UP000191612"/>
    </source>
</evidence>
<dbReference type="Pfam" id="PF00172">
    <property type="entry name" value="Zn_clus"/>
    <property type="match status" value="1"/>
</dbReference>
<keyword evidence="2" id="KW-0862">Zinc</keyword>
<evidence type="ECO:0000256" key="5">
    <source>
        <dbReference type="ARBA" id="ARBA00023163"/>
    </source>
</evidence>
<evidence type="ECO:0000256" key="3">
    <source>
        <dbReference type="ARBA" id="ARBA00023015"/>
    </source>
</evidence>
<feature type="region of interest" description="Disordered" evidence="7">
    <location>
        <begin position="1"/>
        <end position="22"/>
    </location>
</feature>
<dbReference type="SMART" id="SM00066">
    <property type="entry name" value="GAL4"/>
    <property type="match status" value="1"/>
</dbReference>
<dbReference type="GO" id="GO:0008270">
    <property type="term" value="F:zinc ion binding"/>
    <property type="evidence" value="ECO:0007669"/>
    <property type="project" value="InterPro"/>
</dbReference>
<keyword evidence="4" id="KW-0238">DNA-binding</keyword>